<dbReference type="RefSeq" id="WP_163609098.1">
    <property type="nucleotide sequence ID" value="NZ_JAAGWB010000003.1"/>
</dbReference>
<organism evidence="3 5">
    <name type="scientific">Modestobacter muralis</name>
    <dbReference type="NCBI Taxonomy" id="1608614"/>
    <lineage>
        <taxon>Bacteria</taxon>
        <taxon>Bacillati</taxon>
        <taxon>Actinomycetota</taxon>
        <taxon>Actinomycetes</taxon>
        <taxon>Geodermatophilales</taxon>
        <taxon>Geodermatophilaceae</taxon>
        <taxon>Modestobacter</taxon>
    </lineage>
</organism>
<reference evidence="4 6" key="2">
    <citation type="submission" date="2020-02" db="EMBL/GenBank/DDBJ databases">
        <title>The WGS of Modestobacter muralis DSM 100205.</title>
        <authorList>
            <person name="Jiang Z."/>
        </authorList>
    </citation>
    <scope>NUCLEOTIDE SEQUENCE [LARGE SCALE GENOMIC DNA]</scope>
    <source>
        <strain evidence="4 6">DSM 100205</strain>
    </source>
</reference>
<accession>A0A6P0EPL6</accession>
<dbReference type="EMBL" id="JAAGWH010000003">
    <property type="protein sequence ID" value="NEK92720.1"/>
    <property type="molecule type" value="Genomic_DNA"/>
</dbReference>
<evidence type="ECO:0000313" key="3">
    <source>
        <dbReference type="EMBL" id="NEK92720.1"/>
    </source>
</evidence>
<proteinExistence type="predicted"/>
<comment type="caution">
    <text evidence="3">The sequence shown here is derived from an EMBL/GenBank/DDBJ whole genome shotgun (WGS) entry which is preliminary data.</text>
</comment>
<evidence type="ECO:0000313" key="6">
    <source>
        <dbReference type="Proteomes" id="UP000471152"/>
    </source>
</evidence>
<dbReference type="InterPro" id="IPR011528">
    <property type="entry name" value="NERD"/>
</dbReference>
<dbReference type="EMBL" id="JAAGWB010000003">
    <property type="protein sequence ID" value="NEN49487.1"/>
    <property type="molecule type" value="Genomic_DNA"/>
</dbReference>
<reference evidence="3 5" key="1">
    <citation type="submission" date="2020-01" db="EMBL/GenBank/DDBJ databases">
        <title>the WGS Modestobacter muralis CPCC 204518.</title>
        <authorList>
            <person name="Jiang Z."/>
        </authorList>
    </citation>
    <scope>NUCLEOTIDE SEQUENCE [LARGE SCALE GENOMIC DNA]</scope>
    <source>
        <strain evidence="3 5">DSM 100205</strain>
    </source>
</reference>
<dbReference type="Pfam" id="PF08378">
    <property type="entry name" value="NERD"/>
    <property type="match status" value="1"/>
</dbReference>
<dbReference type="Proteomes" id="UP000471152">
    <property type="component" value="Unassembled WGS sequence"/>
</dbReference>
<protein>
    <submittedName>
        <fullName evidence="3">NERD domain-containing protein</fullName>
    </submittedName>
</protein>
<feature type="region of interest" description="Disordered" evidence="1">
    <location>
        <begin position="1"/>
        <end position="33"/>
    </location>
</feature>
<keyword evidence="5" id="KW-1185">Reference proteome</keyword>
<feature type="domain" description="NERD" evidence="2">
    <location>
        <begin position="56"/>
        <end position="175"/>
    </location>
</feature>
<name>A0A6P0EPL6_9ACTN</name>
<sequence length="226" mass="24946">MDAEDVDRGTPGGSLLREHQQRRARHEEQVRSRHPRLAGLLLALHNDPATTANLRRGAIGEAKVAERLVRRCGDEVEFLFNRRLSARGRDGDIDVLAVAATGVHLVDVKHYQRAPVRVRRTGGLLTASKEQLLIRGRDYSRLLDSVQRQHEAVRPVLDRSPHGASVPIHLALCFVDADLPLIADRIGGVAVLGPRDAARRLRTPGPLGPAARRELVRHLARELPSA</sequence>
<dbReference type="Proteomes" id="UP000468828">
    <property type="component" value="Unassembled WGS sequence"/>
</dbReference>
<gene>
    <name evidence="4" type="ORF">G3R41_00825</name>
    <name evidence="3" type="ORF">GCU67_00825</name>
</gene>
<evidence type="ECO:0000313" key="5">
    <source>
        <dbReference type="Proteomes" id="UP000468828"/>
    </source>
</evidence>
<feature type="compositionally biased region" description="Basic and acidic residues" evidence="1">
    <location>
        <begin position="16"/>
        <end position="31"/>
    </location>
</feature>
<evidence type="ECO:0000259" key="2">
    <source>
        <dbReference type="Pfam" id="PF08378"/>
    </source>
</evidence>
<evidence type="ECO:0000313" key="4">
    <source>
        <dbReference type="EMBL" id="NEN49487.1"/>
    </source>
</evidence>
<evidence type="ECO:0000256" key="1">
    <source>
        <dbReference type="SAM" id="MobiDB-lite"/>
    </source>
</evidence>
<dbReference type="AlphaFoldDB" id="A0A6P0EPL6"/>